<comment type="caution">
    <text evidence="3">The sequence shown here is derived from an EMBL/GenBank/DDBJ whole genome shotgun (WGS) entry which is preliminary data.</text>
</comment>
<name>E8K1D4_9STRE</name>
<dbReference type="HOGENOM" id="CLU_021095_0_2_9"/>
<dbReference type="InterPro" id="IPR052021">
    <property type="entry name" value="Type-I_RS_S_subunit"/>
</dbReference>
<accession>E8K1D4</accession>
<keyword evidence="2" id="KW-0238">DNA-binding</keyword>
<dbReference type="GO" id="GO:0009307">
    <property type="term" value="P:DNA restriction-modification system"/>
    <property type="evidence" value="ECO:0007669"/>
    <property type="project" value="UniProtKB-KW"/>
</dbReference>
<dbReference type="PANTHER" id="PTHR30408">
    <property type="entry name" value="TYPE-1 RESTRICTION ENZYME ECOKI SPECIFICITY PROTEIN"/>
    <property type="match status" value="1"/>
</dbReference>
<keyword evidence="4" id="KW-1185">Reference proteome</keyword>
<proteinExistence type="predicted"/>
<dbReference type="PANTHER" id="PTHR30408:SF12">
    <property type="entry name" value="TYPE I RESTRICTION ENZYME MJAVIII SPECIFICITY SUBUNIT"/>
    <property type="match status" value="1"/>
</dbReference>
<dbReference type="Gene3D" id="3.90.220.20">
    <property type="entry name" value="DNA methylase specificity domains"/>
    <property type="match status" value="2"/>
</dbReference>
<evidence type="ECO:0000256" key="2">
    <source>
        <dbReference type="ARBA" id="ARBA00023125"/>
    </source>
</evidence>
<evidence type="ECO:0000256" key="1">
    <source>
        <dbReference type="ARBA" id="ARBA00022747"/>
    </source>
</evidence>
<dbReference type="AlphaFoldDB" id="E8K1D4"/>
<dbReference type="Proteomes" id="UP000002815">
    <property type="component" value="Unassembled WGS sequence"/>
</dbReference>
<dbReference type="GO" id="GO:0003677">
    <property type="term" value="F:DNA binding"/>
    <property type="evidence" value="ECO:0007669"/>
    <property type="project" value="UniProtKB-KW"/>
</dbReference>
<dbReference type="EMBL" id="AEVD01000010">
    <property type="protein sequence ID" value="EFX36446.1"/>
    <property type="molecule type" value="Genomic_DNA"/>
</dbReference>
<evidence type="ECO:0000313" key="3">
    <source>
        <dbReference type="EMBL" id="EFX36446.1"/>
    </source>
</evidence>
<dbReference type="GeneID" id="29747231"/>
<reference evidence="3 4" key="1">
    <citation type="submission" date="2010-12" db="EMBL/GenBank/DDBJ databases">
        <authorList>
            <person name="Muzny D."/>
            <person name="Qin X."/>
            <person name="Deng J."/>
            <person name="Jiang H."/>
            <person name="Liu Y."/>
            <person name="Qu J."/>
            <person name="Song X.-Z."/>
            <person name="Zhang L."/>
            <person name="Thornton R."/>
            <person name="Coyle M."/>
            <person name="Francisco L."/>
            <person name="Jackson L."/>
            <person name="Javaid M."/>
            <person name="Korchina V."/>
            <person name="Kovar C."/>
            <person name="Mata R."/>
            <person name="Mathew T."/>
            <person name="Ngo R."/>
            <person name="Nguyen L."/>
            <person name="Nguyen N."/>
            <person name="Okwuonu G."/>
            <person name="Ongeri F."/>
            <person name="Pham C."/>
            <person name="Simmons D."/>
            <person name="Wilczek-Boney K."/>
            <person name="Hale W."/>
            <person name="Jakkamsetti A."/>
            <person name="Pham P."/>
            <person name="Ruth R."/>
            <person name="San Lucas F."/>
            <person name="Warren J."/>
            <person name="Zhang J."/>
            <person name="Zhao Z."/>
            <person name="Zhou C."/>
            <person name="Zhu D."/>
            <person name="Lee S."/>
            <person name="Bess C."/>
            <person name="Blankenburg K."/>
            <person name="Forbes L."/>
            <person name="Fu Q."/>
            <person name="Gubbala S."/>
            <person name="Hirani K."/>
            <person name="Jayaseelan J.C."/>
            <person name="Lara F."/>
            <person name="Munidasa M."/>
            <person name="Palculict T."/>
            <person name="Patil S."/>
            <person name="Pu L.-L."/>
            <person name="Saada N."/>
            <person name="Tang L."/>
            <person name="Weissenberger G."/>
            <person name="Zhu Y."/>
            <person name="Hemphill L."/>
            <person name="Shang Y."/>
            <person name="Youmans B."/>
            <person name="Ayvaz T."/>
            <person name="Ross M."/>
            <person name="Santibanez J."/>
            <person name="Aqrawi P."/>
            <person name="Gross S."/>
            <person name="Joshi V."/>
            <person name="Fowler G."/>
            <person name="Nazareth L."/>
            <person name="Reid J."/>
            <person name="Worley K."/>
            <person name="Petrosino J."/>
            <person name="Highlander S."/>
            <person name="Gibbs R."/>
        </authorList>
    </citation>
    <scope>NUCLEOTIDE SEQUENCE [LARGE SCALE GENOMIC DNA]</scope>
    <source>
        <strain evidence="3 4">ATCC 700779</strain>
    </source>
</reference>
<dbReference type="RefSeq" id="WP_006148911.1">
    <property type="nucleotide sequence ID" value="NZ_AJTA01000053.1"/>
</dbReference>
<dbReference type="SUPFAM" id="SSF116734">
    <property type="entry name" value="DNA methylase specificity domain"/>
    <property type="match status" value="2"/>
</dbReference>
<dbReference type="CDD" id="cd17521">
    <property type="entry name" value="RMtype1_S_Sau13435ORF2165P_TRD2-CR2_like"/>
    <property type="match status" value="1"/>
</dbReference>
<organism evidence="3 4">
    <name type="scientific">Streptococcus infantis ATCC 700779</name>
    <dbReference type="NCBI Taxonomy" id="889204"/>
    <lineage>
        <taxon>Bacteria</taxon>
        <taxon>Bacillati</taxon>
        <taxon>Bacillota</taxon>
        <taxon>Bacilli</taxon>
        <taxon>Lactobacillales</taxon>
        <taxon>Streptococcaceae</taxon>
        <taxon>Streptococcus</taxon>
    </lineage>
</organism>
<protein>
    <submittedName>
        <fullName evidence="3">Uncharacterized protein</fullName>
    </submittedName>
</protein>
<dbReference type="eggNOG" id="COG0732">
    <property type="taxonomic scope" value="Bacteria"/>
</dbReference>
<gene>
    <name evidence="3" type="ORF">HMPREF9423_1275</name>
</gene>
<dbReference type="PATRIC" id="fig|889204.5.peg.1918"/>
<dbReference type="InterPro" id="IPR044946">
    <property type="entry name" value="Restrct_endonuc_typeI_TRD_sf"/>
</dbReference>
<sequence length="414" mass="47631">MKKEKTPNIRFKKFEHNWFKDCLSKVSNSIEYGLNASAKDFDGIHKYLRITDIDDSSRLFLTDKLSSPDVNFTEEEYENYKLRINDLLFARTGASVGKTYLYRESDGEVYYAGFLIRARLHDSYDGNFIFQQTLTDKYKQFIEITSQRSGQPGVNGKEYGDWKIGMTSYPEQSAIGSLFRTLDDLLASYKNNLVNYQSLKVTMLSKMFPKVRQTVPEIRLDGFEDEWKKAKLKDVAHRVQGNDGRMDLPTLTISASGGWMNQIDRFSANIAGKEQKNYTLLKKGELSYNHGNSKLAKYGVVFELKEYEEALVPKVYHSFRVNQLADAKFIEIMFSTKIPDRELGKLVSSGARMDGLLNISFDDFMNIAIIIPTFAEQQAIGIYFSNLDNLIVAHQDKIFQLETLKKKLLQDMFI</sequence>
<keyword evidence="1" id="KW-0680">Restriction system</keyword>
<evidence type="ECO:0000313" key="4">
    <source>
        <dbReference type="Proteomes" id="UP000002815"/>
    </source>
</evidence>